<comment type="caution">
    <text evidence="1">The sequence shown here is derived from an EMBL/GenBank/DDBJ whole genome shotgun (WGS) entry which is preliminary data.</text>
</comment>
<reference evidence="1" key="1">
    <citation type="journal article" date="2015" name="Nature">
        <title>Complex archaea that bridge the gap between prokaryotes and eukaryotes.</title>
        <authorList>
            <person name="Spang A."/>
            <person name="Saw J.H."/>
            <person name="Jorgensen S.L."/>
            <person name="Zaremba-Niedzwiedzka K."/>
            <person name="Martijn J."/>
            <person name="Lind A.E."/>
            <person name="van Eijk R."/>
            <person name="Schleper C."/>
            <person name="Guy L."/>
            <person name="Ettema T.J."/>
        </authorList>
    </citation>
    <scope>NUCLEOTIDE SEQUENCE</scope>
</reference>
<proteinExistence type="predicted"/>
<gene>
    <name evidence="1" type="ORF">LCGC14_0434790</name>
</gene>
<dbReference type="PROSITE" id="PS51257">
    <property type="entry name" value="PROKAR_LIPOPROTEIN"/>
    <property type="match status" value="1"/>
</dbReference>
<protein>
    <submittedName>
        <fullName evidence="1">Uncharacterized protein</fullName>
    </submittedName>
</protein>
<dbReference type="AlphaFoldDB" id="A0A0F9T540"/>
<evidence type="ECO:0000313" key="1">
    <source>
        <dbReference type="EMBL" id="KKN70032.1"/>
    </source>
</evidence>
<organism evidence="1">
    <name type="scientific">marine sediment metagenome</name>
    <dbReference type="NCBI Taxonomy" id="412755"/>
    <lineage>
        <taxon>unclassified sequences</taxon>
        <taxon>metagenomes</taxon>
        <taxon>ecological metagenomes</taxon>
    </lineage>
</organism>
<sequence>MAMRMNRLILFVLCVVLCGCTQEINLYEPLKERYNVEDLVNDMRVYYPE</sequence>
<name>A0A0F9T540_9ZZZZ</name>
<dbReference type="EMBL" id="LAZR01000412">
    <property type="protein sequence ID" value="KKN70032.1"/>
    <property type="molecule type" value="Genomic_DNA"/>
</dbReference>
<accession>A0A0F9T540</accession>